<dbReference type="InterPro" id="IPR029058">
    <property type="entry name" value="AB_hydrolase_fold"/>
</dbReference>
<name>A0A330HRK3_9HYPH</name>
<dbReference type="RefSeq" id="WP_112098732.1">
    <property type="nucleotide sequence ID" value="NZ_QMBP01000008.1"/>
</dbReference>
<dbReference type="SUPFAM" id="SSF53474">
    <property type="entry name" value="alpha/beta-Hydrolases"/>
    <property type="match status" value="1"/>
</dbReference>
<dbReference type="GO" id="GO:0046464">
    <property type="term" value="P:acylglycerol catabolic process"/>
    <property type="evidence" value="ECO:0007669"/>
    <property type="project" value="TreeGrafter"/>
</dbReference>
<dbReference type="GO" id="GO:0016020">
    <property type="term" value="C:membrane"/>
    <property type="evidence" value="ECO:0007669"/>
    <property type="project" value="TreeGrafter"/>
</dbReference>
<reference evidence="2 3" key="1">
    <citation type="submission" date="2018-07" db="EMBL/GenBank/DDBJ databases">
        <title>Diversity of Mesorhizobium strains in Brazil.</title>
        <authorList>
            <person name="Helene L.C.F."/>
            <person name="Dall'Agnol R."/>
            <person name="Delamuta J.R.M."/>
            <person name="Hungria M."/>
        </authorList>
    </citation>
    <scope>NUCLEOTIDE SEQUENCE [LARGE SCALE GENOMIC DNA]</scope>
    <source>
        <strain evidence="2 3">AC99b</strain>
    </source>
</reference>
<dbReference type="Proteomes" id="UP000251558">
    <property type="component" value="Unassembled WGS sequence"/>
</dbReference>
<sequence>MTLAYNREGDGPHAVLLMTGLGGHAEFWNGLRHDLSPSHTVISFDQRGCGRNSDLPGDHTLAEIVADAIDILDDAGLAKVSLVGHSMGGVVAQCLVLDHANRFSAVVFSGTFCAFDWYMELVGDLRNQVLNDAGPEAYSKLSALLAMPGGNVLDADYDLKSRVKRPAKMPSAVVEARQRAPYNFDRRGELGSITIPSLVVGAADDMLAPLYQSRDIASLIPNAQLEVMDGGHFFPLTRSQIYAEKLRKFLGSVRP</sequence>
<organism evidence="2 3">
    <name type="scientific">Mesorhizobium hawassense</name>
    <dbReference type="NCBI Taxonomy" id="1209954"/>
    <lineage>
        <taxon>Bacteria</taxon>
        <taxon>Pseudomonadati</taxon>
        <taxon>Pseudomonadota</taxon>
        <taxon>Alphaproteobacteria</taxon>
        <taxon>Hyphomicrobiales</taxon>
        <taxon>Phyllobacteriaceae</taxon>
        <taxon>Mesorhizobium</taxon>
    </lineage>
</organism>
<dbReference type="Gene3D" id="3.40.50.1820">
    <property type="entry name" value="alpha/beta hydrolase"/>
    <property type="match status" value="1"/>
</dbReference>
<comment type="caution">
    <text evidence="2">The sequence shown here is derived from an EMBL/GenBank/DDBJ whole genome shotgun (WGS) entry which is preliminary data.</text>
</comment>
<accession>A0A330HRK3</accession>
<dbReference type="InterPro" id="IPR000073">
    <property type="entry name" value="AB_hydrolase_1"/>
</dbReference>
<gene>
    <name evidence="2" type="ORF">DPM33_17695</name>
</gene>
<evidence type="ECO:0000259" key="1">
    <source>
        <dbReference type="Pfam" id="PF00561"/>
    </source>
</evidence>
<evidence type="ECO:0000313" key="2">
    <source>
        <dbReference type="EMBL" id="RAZ89414.1"/>
    </source>
</evidence>
<proteinExistence type="predicted"/>
<dbReference type="PANTHER" id="PTHR43798:SF5">
    <property type="entry name" value="MONOACYLGLYCEROL LIPASE ABHD6"/>
    <property type="match status" value="1"/>
</dbReference>
<dbReference type="EMBL" id="QMBP01000008">
    <property type="protein sequence ID" value="RAZ89414.1"/>
    <property type="molecule type" value="Genomic_DNA"/>
</dbReference>
<dbReference type="PRINTS" id="PR00111">
    <property type="entry name" value="ABHYDROLASE"/>
</dbReference>
<dbReference type="OrthoDB" id="9796770at2"/>
<feature type="domain" description="AB hydrolase-1" evidence="1">
    <location>
        <begin position="14"/>
        <end position="237"/>
    </location>
</feature>
<protein>
    <recommendedName>
        <fullName evidence="1">AB hydrolase-1 domain-containing protein</fullName>
    </recommendedName>
</protein>
<evidence type="ECO:0000313" key="3">
    <source>
        <dbReference type="Proteomes" id="UP000251558"/>
    </source>
</evidence>
<keyword evidence="3" id="KW-1185">Reference proteome</keyword>
<dbReference type="InterPro" id="IPR050266">
    <property type="entry name" value="AB_hydrolase_sf"/>
</dbReference>
<dbReference type="AlphaFoldDB" id="A0A330HRK3"/>
<dbReference type="GO" id="GO:0047372">
    <property type="term" value="F:monoacylglycerol lipase activity"/>
    <property type="evidence" value="ECO:0007669"/>
    <property type="project" value="TreeGrafter"/>
</dbReference>
<dbReference type="Pfam" id="PF00561">
    <property type="entry name" value="Abhydrolase_1"/>
    <property type="match status" value="1"/>
</dbReference>
<dbReference type="PANTHER" id="PTHR43798">
    <property type="entry name" value="MONOACYLGLYCEROL LIPASE"/>
    <property type="match status" value="1"/>
</dbReference>